<gene>
    <name evidence="16" type="ORF">METZ01_LOCUS58477</name>
</gene>
<dbReference type="SUPFAM" id="SSF55681">
    <property type="entry name" value="Class II aaRS and biotin synthetases"/>
    <property type="match status" value="1"/>
</dbReference>
<reference evidence="16" key="1">
    <citation type="submission" date="2018-05" db="EMBL/GenBank/DDBJ databases">
        <authorList>
            <person name="Lanie J.A."/>
            <person name="Ng W.-L."/>
            <person name="Kazmierczak K.M."/>
            <person name="Andrzejewski T.M."/>
            <person name="Davidsen T.M."/>
            <person name="Wayne K.J."/>
            <person name="Tettelin H."/>
            <person name="Glass J.I."/>
            <person name="Rusch D."/>
            <person name="Podicherti R."/>
            <person name="Tsui H.-C.T."/>
            <person name="Winkler M.E."/>
        </authorList>
    </citation>
    <scope>NUCLEOTIDE SEQUENCE</scope>
</reference>
<keyword evidence="8" id="KW-0067">ATP-binding</keyword>
<evidence type="ECO:0000313" key="16">
    <source>
        <dbReference type="EMBL" id="SVA05623.1"/>
    </source>
</evidence>
<dbReference type="PROSITE" id="PS51447">
    <property type="entry name" value="FDX_ACB"/>
    <property type="match status" value="1"/>
</dbReference>
<dbReference type="Gene3D" id="3.50.40.10">
    <property type="entry name" value="Phenylalanyl-trna Synthetase, Chain B, domain 3"/>
    <property type="match status" value="1"/>
</dbReference>
<dbReference type="SUPFAM" id="SSF46955">
    <property type="entry name" value="Putative DNA-binding domain"/>
    <property type="match status" value="2"/>
</dbReference>
<evidence type="ECO:0000256" key="3">
    <source>
        <dbReference type="ARBA" id="ARBA00011209"/>
    </source>
</evidence>
<dbReference type="GO" id="GO:0006432">
    <property type="term" value="P:phenylalanyl-tRNA aminoacylation"/>
    <property type="evidence" value="ECO:0007669"/>
    <property type="project" value="InterPro"/>
</dbReference>
<dbReference type="SMART" id="SM00873">
    <property type="entry name" value="B3_4"/>
    <property type="match status" value="1"/>
</dbReference>
<evidence type="ECO:0000256" key="10">
    <source>
        <dbReference type="ARBA" id="ARBA00022917"/>
    </source>
</evidence>
<organism evidence="16">
    <name type="scientific">marine metagenome</name>
    <dbReference type="NCBI Taxonomy" id="408172"/>
    <lineage>
        <taxon>unclassified sequences</taxon>
        <taxon>metagenomes</taxon>
        <taxon>ecological metagenomes</taxon>
    </lineage>
</organism>
<keyword evidence="9" id="KW-0460">Magnesium</keyword>
<dbReference type="EC" id="6.1.1.20" evidence="4"/>
<dbReference type="InterPro" id="IPR041616">
    <property type="entry name" value="PheRS_beta_core"/>
</dbReference>
<dbReference type="EMBL" id="UINC01003359">
    <property type="protein sequence ID" value="SVA05623.1"/>
    <property type="molecule type" value="Genomic_DNA"/>
</dbReference>
<dbReference type="GO" id="GO:0005524">
    <property type="term" value="F:ATP binding"/>
    <property type="evidence" value="ECO:0007669"/>
    <property type="project" value="UniProtKB-KW"/>
</dbReference>
<dbReference type="SMART" id="SM00874">
    <property type="entry name" value="B5"/>
    <property type="match status" value="1"/>
</dbReference>
<dbReference type="InterPro" id="IPR005146">
    <property type="entry name" value="B3/B4_tRNA-bd"/>
</dbReference>
<dbReference type="GO" id="GO:0003723">
    <property type="term" value="F:RNA binding"/>
    <property type="evidence" value="ECO:0007669"/>
    <property type="project" value="InterPro"/>
</dbReference>
<keyword evidence="11" id="KW-0030">Aminoacyl-tRNA synthetase</keyword>
<evidence type="ECO:0000259" key="15">
    <source>
        <dbReference type="PROSITE" id="PS51483"/>
    </source>
</evidence>
<dbReference type="GO" id="GO:0004826">
    <property type="term" value="F:phenylalanine-tRNA ligase activity"/>
    <property type="evidence" value="ECO:0007669"/>
    <property type="project" value="UniProtKB-EC"/>
</dbReference>
<dbReference type="Pfam" id="PF03484">
    <property type="entry name" value="B5"/>
    <property type="match status" value="1"/>
</dbReference>
<dbReference type="AlphaFoldDB" id="A0A381SWA5"/>
<keyword evidence="5" id="KW-0436">Ligase</keyword>
<feature type="domain" description="FDX-ACB" evidence="14">
    <location>
        <begin position="568"/>
        <end position="661"/>
    </location>
</feature>
<evidence type="ECO:0000256" key="2">
    <source>
        <dbReference type="ARBA" id="ARBA00008653"/>
    </source>
</evidence>
<name>A0A381SWA5_9ZZZZ</name>
<dbReference type="InterPro" id="IPR036690">
    <property type="entry name" value="Fdx_antiC-bd_sf"/>
</dbReference>
<keyword evidence="7" id="KW-0547">Nucleotide-binding</keyword>
<keyword evidence="10" id="KW-0648">Protein biosynthesis</keyword>
<dbReference type="PANTHER" id="PTHR10947">
    <property type="entry name" value="PHENYLALANYL-TRNA SYNTHETASE BETA CHAIN AND LEUCINE-RICH REPEAT-CONTAINING PROTEIN 47"/>
    <property type="match status" value="1"/>
</dbReference>
<dbReference type="SMART" id="SM00896">
    <property type="entry name" value="FDX-ACB"/>
    <property type="match status" value="1"/>
</dbReference>
<keyword evidence="6" id="KW-0479">Metal-binding</keyword>
<dbReference type="InterPro" id="IPR004532">
    <property type="entry name" value="Phe-tRNA-ligase_IIc_bsu_bact"/>
</dbReference>
<protein>
    <recommendedName>
        <fullName evidence="4">phenylalanine--tRNA ligase</fullName>
        <ecNumber evidence="4">6.1.1.20</ecNumber>
    </recommendedName>
    <alternativeName>
        <fullName evidence="12">Phenylalanyl-tRNA synthetase beta subunit</fullName>
    </alternativeName>
</protein>
<evidence type="ECO:0000256" key="12">
    <source>
        <dbReference type="ARBA" id="ARBA00033189"/>
    </source>
</evidence>
<dbReference type="Pfam" id="PF03147">
    <property type="entry name" value="FDX-ACB"/>
    <property type="match status" value="1"/>
</dbReference>
<dbReference type="InterPro" id="IPR005121">
    <property type="entry name" value="Fdx_antiC-bd"/>
</dbReference>
<dbReference type="CDD" id="cd00769">
    <property type="entry name" value="PheRS_beta_core"/>
    <property type="match status" value="1"/>
</dbReference>
<dbReference type="SUPFAM" id="SSF54991">
    <property type="entry name" value="Anticodon-binding domain of PheRS"/>
    <property type="match status" value="1"/>
</dbReference>
<dbReference type="Gene3D" id="3.30.56.10">
    <property type="match status" value="2"/>
</dbReference>
<accession>A0A381SWA5</accession>
<evidence type="ECO:0000256" key="8">
    <source>
        <dbReference type="ARBA" id="ARBA00022840"/>
    </source>
</evidence>
<dbReference type="SUPFAM" id="SSF56037">
    <property type="entry name" value="PheT/TilS domain"/>
    <property type="match status" value="1"/>
</dbReference>
<evidence type="ECO:0000256" key="11">
    <source>
        <dbReference type="ARBA" id="ARBA00023146"/>
    </source>
</evidence>
<dbReference type="Gene3D" id="3.30.70.380">
    <property type="entry name" value="Ferrodoxin-fold anticodon-binding domain"/>
    <property type="match status" value="1"/>
</dbReference>
<dbReference type="GO" id="GO:0009328">
    <property type="term" value="C:phenylalanine-tRNA ligase complex"/>
    <property type="evidence" value="ECO:0007669"/>
    <property type="project" value="TreeGrafter"/>
</dbReference>
<evidence type="ECO:0000259" key="14">
    <source>
        <dbReference type="PROSITE" id="PS51447"/>
    </source>
</evidence>
<comment type="subunit">
    <text evidence="3">Tetramer of two alpha and two beta subunits.</text>
</comment>
<dbReference type="PROSITE" id="PS51483">
    <property type="entry name" value="B5"/>
    <property type="match status" value="1"/>
</dbReference>
<dbReference type="InterPro" id="IPR009061">
    <property type="entry name" value="DNA-bd_dom_put_sf"/>
</dbReference>
<evidence type="ECO:0000256" key="1">
    <source>
        <dbReference type="ARBA" id="ARBA00001946"/>
    </source>
</evidence>
<dbReference type="HAMAP" id="MF_00283">
    <property type="entry name" value="Phe_tRNA_synth_beta1"/>
    <property type="match status" value="1"/>
</dbReference>
<evidence type="ECO:0000256" key="9">
    <source>
        <dbReference type="ARBA" id="ARBA00022842"/>
    </source>
</evidence>
<comment type="cofactor">
    <cofactor evidence="1">
        <name>Mg(2+)</name>
        <dbReference type="ChEBI" id="CHEBI:18420"/>
    </cofactor>
</comment>
<comment type="similarity">
    <text evidence="2">Belongs to the phenylalanyl-tRNA synthetase beta subunit family. Type 1 subfamily.</text>
</comment>
<dbReference type="Pfam" id="PF17759">
    <property type="entry name" value="tRNA_synthFbeta"/>
    <property type="match status" value="1"/>
</dbReference>
<evidence type="ECO:0000256" key="5">
    <source>
        <dbReference type="ARBA" id="ARBA00022598"/>
    </source>
</evidence>
<dbReference type="Gene3D" id="3.30.930.10">
    <property type="entry name" value="Bira Bifunctional Protein, Domain 2"/>
    <property type="match status" value="1"/>
</dbReference>
<dbReference type="NCBIfam" id="TIGR00472">
    <property type="entry name" value="pheT_bact"/>
    <property type="match status" value="1"/>
</dbReference>
<evidence type="ECO:0000256" key="4">
    <source>
        <dbReference type="ARBA" id="ARBA00012814"/>
    </source>
</evidence>
<dbReference type="InterPro" id="IPR005147">
    <property type="entry name" value="tRNA_synthase_B5-dom"/>
</dbReference>
<dbReference type="GO" id="GO:0000287">
    <property type="term" value="F:magnesium ion binding"/>
    <property type="evidence" value="ECO:0007669"/>
    <property type="project" value="InterPro"/>
</dbReference>
<comment type="catalytic activity">
    <reaction evidence="13">
        <text>tRNA(Phe) + L-phenylalanine + ATP = L-phenylalanyl-tRNA(Phe) + AMP + diphosphate + H(+)</text>
        <dbReference type="Rhea" id="RHEA:19413"/>
        <dbReference type="Rhea" id="RHEA-COMP:9668"/>
        <dbReference type="Rhea" id="RHEA-COMP:9699"/>
        <dbReference type="ChEBI" id="CHEBI:15378"/>
        <dbReference type="ChEBI" id="CHEBI:30616"/>
        <dbReference type="ChEBI" id="CHEBI:33019"/>
        <dbReference type="ChEBI" id="CHEBI:58095"/>
        <dbReference type="ChEBI" id="CHEBI:78442"/>
        <dbReference type="ChEBI" id="CHEBI:78531"/>
        <dbReference type="ChEBI" id="CHEBI:456215"/>
        <dbReference type="EC" id="6.1.1.20"/>
    </reaction>
</comment>
<dbReference type="PANTHER" id="PTHR10947:SF0">
    <property type="entry name" value="PHENYLALANINE--TRNA LIGASE BETA SUBUNIT"/>
    <property type="match status" value="1"/>
</dbReference>
<evidence type="ECO:0000256" key="13">
    <source>
        <dbReference type="ARBA" id="ARBA00049255"/>
    </source>
</evidence>
<sequence length="661" mass="72423">MRGFEVGAIEPRPESSTANDTVFDLEITANRPDCLSVTGIAREVAAMYSTELRMPTSEMAPAEELVGGLPELSVTLEDADLCPRYAAAVAEVTVTDSPDWLVQRIEAAGGRAINNIVDVTNYVLLELGQPMHAFDFNRLKGAELRIRRAKPGEQIRTLDGQTRRLADNMLVIADGKRPQAVAGVMGGADSEVNQATRIIVLESAYFQPVSVRRTSKRLALSTDASYRFERGSDVSAPVRALERCCTLLRQIGASKAIGPVIDCYPDPKKPTCVLLRHKRIEYLLGQTIDSAFVVDILTRLGFTVEETDPGTWNVEIPLRRVDVSREVDLIEEIARHHGYERLPSTFPILDSPPPPADPRIERDRLVSQVARANCFSEAVTFAFIEHPVALPFVSDPDELVTITNPLSEQFTVLRPSLLPGLVGSVAHNHRRERHDVKLFEVATRFTRGGETRAVALAWTGAGTPEHWSQPSRNVDFFDIKSSVEQILNTLGVVTPVYRPATSAYLVAGHAAEVVTGNTRLGILGQLAPTVCVMLGLDGPDEVFVAELNLDTVAQVSSDRSNFRCAALPRHPSVVRDLSIIVASTLPASVVRDTIRSAAPDTLFSICEFDRYTGKGIPENCVSLSLRLTFREPDRTLTDTEVQQAVEEIVSALAASHQARIR</sequence>
<proteinExistence type="inferred from homology"/>
<evidence type="ECO:0000256" key="6">
    <source>
        <dbReference type="ARBA" id="ARBA00022723"/>
    </source>
</evidence>
<evidence type="ECO:0000256" key="7">
    <source>
        <dbReference type="ARBA" id="ARBA00022741"/>
    </source>
</evidence>
<feature type="domain" description="B5" evidence="15">
    <location>
        <begin position="268"/>
        <end position="344"/>
    </location>
</feature>
<dbReference type="InterPro" id="IPR045060">
    <property type="entry name" value="Phe-tRNA-ligase_IIc_bsu"/>
</dbReference>
<dbReference type="InterPro" id="IPR045864">
    <property type="entry name" value="aa-tRNA-synth_II/BPL/LPL"/>
</dbReference>
<dbReference type="InterPro" id="IPR020825">
    <property type="entry name" value="Phe-tRNA_synthase-like_B3/B4"/>
</dbReference>
<dbReference type="Pfam" id="PF03483">
    <property type="entry name" value="B3_4"/>
    <property type="match status" value="1"/>
</dbReference>